<dbReference type="InParanoid" id="A0A7J7CDT8"/>
<reference evidence="3 4" key="1">
    <citation type="journal article" date="2020" name="Nat. Commun.">
        <title>Genome of Tripterygium wilfordii and identification of cytochrome P450 involved in triptolide biosynthesis.</title>
        <authorList>
            <person name="Tu L."/>
            <person name="Su P."/>
            <person name="Zhang Z."/>
            <person name="Gao L."/>
            <person name="Wang J."/>
            <person name="Hu T."/>
            <person name="Zhou J."/>
            <person name="Zhang Y."/>
            <person name="Zhao Y."/>
            <person name="Liu Y."/>
            <person name="Song Y."/>
            <person name="Tong Y."/>
            <person name="Lu Y."/>
            <person name="Yang J."/>
            <person name="Xu C."/>
            <person name="Jia M."/>
            <person name="Peters R.J."/>
            <person name="Huang L."/>
            <person name="Gao W."/>
        </authorList>
    </citation>
    <scope>NUCLEOTIDE SEQUENCE [LARGE SCALE GENOMIC DNA]</scope>
    <source>
        <strain evidence="4">cv. XIE 37</strain>
        <tissue evidence="3">Leaf</tissue>
    </source>
</reference>
<comment type="caution">
    <text evidence="3">The sequence shown here is derived from an EMBL/GenBank/DDBJ whole genome shotgun (WGS) entry which is preliminary data.</text>
</comment>
<evidence type="ECO:0000256" key="1">
    <source>
        <dbReference type="ARBA" id="ARBA00010502"/>
    </source>
</evidence>
<dbReference type="PANTHER" id="PTHR33565:SF20">
    <property type="entry name" value="DORMANCY-ASSOCIATED PROTEIN HOMOLOG 4"/>
    <property type="match status" value="1"/>
</dbReference>
<keyword evidence="4" id="KW-1185">Reference proteome</keyword>
<feature type="compositionally biased region" description="Low complexity" evidence="2">
    <location>
        <begin position="77"/>
        <end position="95"/>
    </location>
</feature>
<evidence type="ECO:0000256" key="2">
    <source>
        <dbReference type="SAM" id="MobiDB-lite"/>
    </source>
</evidence>
<feature type="compositionally biased region" description="Low complexity" evidence="2">
    <location>
        <begin position="29"/>
        <end position="41"/>
    </location>
</feature>
<evidence type="ECO:0000313" key="4">
    <source>
        <dbReference type="Proteomes" id="UP000593562"/>
    </source>
</evidence>
<dbReference type="PANTHER" id="PTHR33565">
    <property type="entry name" value="DORMANCY-ASSOCIATED PROTEIN 1"/>
    <property type="match status" value="1"/>
</dbReference>
<dbReference type="AlphaFoldDB" id="A0A7J7CDT8"/>
<accession>A0A7J7CDT8</accession>
<name>A0A7J7CDT8_TRIWF</name>
<dbReference type="InterPro" id="IPR008406">
    <property type="entry name" value="DRM/ARP"/>
</dbReference>
<gene>
    <name evidence="3" type="ORF">HS088_TW18G00784</name>
</gene>
<organism evidence="3 4">
    <name type="scientific">Tripterygium wilfordii</name>
    <name type="common">Thunder God vine</name>
    <dbReference type="NCBI Taxonomy" id="458696"/>
    <lineage>
        <taxon>Eukaryota</taxon>
        <taxon>Viridiplantae</taxon>
        <taxon>Streptophyta</taxon>
        <taxon>Embryophyta</taxon>
        <taxon>Tracheophyta</taxon>
        <taxon>Spermatophyta</taxon>
        <taxon>Magnoliopsida</taxon>
        <taxon>eudicotyledons</taxon>
        <taxon>Gunneridae</taxon>
        <taxon>Pentapetalae</taxon>
        <taxon>rosids</taxon>
        <taxon>fabids</taxon>
        <taxon>Celastrales</taxon>
        <taxon>Celastraceae</taxon>
        <taxon>Tripterygium</taxon>
    </lineage>
</organism>
<proteinExistence type="inferred from homology"/>
<dbReference type="Pfam" id="PF05564">
    <property type="entry name" value="Auxin_repressed"/>
    <property type="match status" value="1"/>
</dbReference>
<evidence type="ECO:0000313" key="3">
    <source>
        <dbReference type="EMBL" id="KAF5732095.1"/>
    </source>
</evidence>
<dbReference type="Proteomes" id="UP000593562">
    <property type="component" value="Unassembled WGS sequence"/>
</dbReference>
<dbReference type="EMBL" id="JAAARO010000018">
    <property type="protein sequence ID" value="KAF5732095.1"/>
    <property type="molecule type" value="Genomic_DNA"/>
</dbReference>
<protein>
    <submittedName>
        <fullName evidence="3">Putative Dormancy/auxin associated family protein</fullName>
    </submittedName>
</protein>
<comment type="similarity">
    <text evidence="1">Belongs to the DRM1/ARP family.</text>
</comment>
<sequence length="120" mass="12929">MGFLHKLWDETLAGPAPETGLGKLRKYDSFTTSTNTRSSPTSHRHDNNHIAVTRSISIIRSTTSNLSVDPGSPPDSPAGSTTPATPGTPLSPGTPRTDFKRLMRRKSSAEALESAESRRL</sequence>
<dbReference type="FunCoup" id="A0A7J7CDT8">
    <property type="interactions" value="5"/>
</dbReference>
<feature type="region of interest" description="Disordered" evidence="2">
    <location>
        <begin position="9"/>
        <end position="50"/>
    </location>
</feature>
<feature type="region of interest" description="Disordered" evidence="2">
    <location>
        <begin position="62"/>
        <end position="120"/>
    </location>
</feature>